<dbReference type="Pfam" id="PF13620">
    <property type="entry name" value="CarboxypepD_reg"/>
    <property type="match status" value="1"/>
</dbReference>
<keyword evidence="4" id="KW-0732">Signal</keyword>
<keyword evidence="2" id="KW-0677">Repeat</keyword>
<name>A0A7S7Z0Q5_9GAMM</name>
<dbReference type="InterPro" id="IPR056823">
    <property type="entry name" value="TEN-like_YD-shell"/>
</dbReference>
<dbReference type="InterPro" id="IPR008969">
    <property type="entry name" value="CarboxyPept-like_regulatory"/>
</dbReference>
<proteinExistence type="predicted"/>
<feature type="domain" description="SH3b" evidence="5">
    <location>
        <begin position="946"/>
        <end position="1015"/>
    </location>
</feature>
<dbReference type="Gene3D" id="2.180.10.10">
    <property type="entry name" value="RHS repeat-associated core"/>
    <property type="match status" value="1"/>
</dbReference>
<dbReference type="InterPro" id="IPR015919">
    <property type="entry name" value="Cadherin-like_sf"/>
</dbReference>
<dbReference type="Gene3D" id="3.40.33.10">
    <property type="entry name" value="CAP"/>
    <property type="match status" value="1"/>
</dbReference>
<dbReference type="InterPro" id="IPR022385">
    <property type="entry name" value="Rhs_assc_core"/>
</dbReference>
<evidence type="ECO:0000313" key="6">
    <source>
        <dbReference type="EMBL" id="QPB85434.1"/>
    </source>
</evidence>
<feature type="domain" description="SH3b" evidence="5">
    <location>
        <begin position="300"/>
        <end position="357"/>
    </location>
</feature>
<evidence type="ECO:0000256" key="3">
    <source>
        <dbReference type="ARBA" id="ARBA00023157"/>
    </source>
</evidence>
<dbReference type="InterPro" id="IPR051216">
    <property type="entry name" value="Teneurin"/>
</dbReference>
<evidence type="ECO:0000256" key="1">
    <source>
        <dbReference type="ARBA" id="ARBA00022536"/>
    </source>
</evidence>
<dbReference type="SMART" id="SM00287">
    <property type="entry name" value="SH3b"/>
    <property type="match status" value="7"/>
</dbReference>
<dbReference type="Gene3D" id="2.60.40.10">
    <property type="entry name" value="Immunoglobulins"/>
    <property type="match status" value="3"/>
</dbReference>
<feature type="domain" description="SH3b" evidence="5">
    <location>
        <begin position="230"/>
        <end position="294"/>
    </location>
</feature>
<dbReference type="SUPFAM" id="SSF49464">
    <property type="entry name" value="Carboxypeptidase regulatory domain-like"/>
    <property type="match status" value="1"/>
</dbReference>
<keyword evidence="1" id="KW-0245">EGF-like domain</keyword>
<dbReference type="PANTHER" id="PTHR11219">
    <property type="entry name" value="TENEURIN AND N-ACETYLGLUCOSAMINE-1-PHOSPHODIESTER ALPHA-N-ACETYLGLUCOSAMINIDASE"/>
    <property type="match status" value="1"/>
</dbReference>
<dbReference type="Pfam" id="PF25023">
    <property type="entry name" value="TEN_YD-shell"/>
    <property type="match status" value="1"/>
</dbReference>
<dbReference type="GO" id="GO:0016020">
    <property type="term" value="C:membrane"/>
    <property type="evidence" value="ECO:0007669"/>
    <property type="project" value="InterPro"/>
</dbReference>
<dbReference type="Gene3D" id="2.60.40.1120">
    <property type="entry name" value="Carboxypeptidase-like, regulatory domain"/>
    <property type="match status" value="1"/>
</dbReference>
<keyword evidence="3" id="KW-1015">Disulfide bond</keyword>
<dbReference type="EMBL" id="CP045430">
    <property type="protein sequence ID" value="QPB85434.1"/>
    <property type="molecule type" value="Genomic_DNA"/>
</dbReference>
<accession>A0A7S7Z0Q5</accession>
<evidence type="ECO:0000259" key="5">
    <source>
        <dbReference type="SMART" id="SM00287"/>
    </source>
</evidence>
<sequence>MSAWHILSFIMLLSSSVVSANCQVIEGVKGVNVRSASSSDSSKVGYLSPGEKYPIIKKDGSWVNFWFDGSARWSFAPGYLKESSGTCISLQESTQVVEQNSPANVLGNAPAGSIWVVNNHNSEWLDIWFGGKKGWVATSALSQGTKTEMHIPSQHAFVGTTFNYYFQKPESAIGVTLKSGPDGMRYEQGKLQWVPASGNVGNHEIELALELLTGVVSVQNINLIVHDSQAANCSIAESIKGVNVRSGNSSSDDKVSYINVGEQYPIIGSEGNWLNIWHDGQPRWSYSKGYLNTSDGRCLNTTDFSAVYMAPDSNSSQLGRVEPNSKWVVTQETNDWYQVWYLGQSGYIAKAKASVIPLEADWSFISTPNIRTAPQTTYYYVPQLKGHHKGIRFNLDEAPDGMSLEGGVITWLPSESDSGEHFVTLRALDLVGSELIQSFSIEVSELYDEKQCEIVEAVRNVNVRTEANGSSQKVGYITVGEQYTVLSEQGNWVNIWYDGAARWAYGAGYLKRSNAYCITAEQSMEAQTLAENNNIGVAQKDSKWVVLQKGVNTVVTWFGGELVKLFVSDDTDTTNDNLAFTSEPPSAVGVSQEFNYQISSNWSLPVTYEILSAPVGMYISENRLIWEPSSAQIGQHNVEIMAVTTGNLTAIQKFSVEVAGLSGVSCKLVESIRGVNVRDLNSTSGNKVGYIQSGQRYAYLDQKGAWYQIWFDGEAKWAYGPGYLEFVDGACSHVDQNSGNIVYQFASEKAPQLGSVPYGSQWSISTENSGWVKVWYAGQVGYIKKASRDPQHDVPVITSLPIETATANQVYRYQIELASLDSSITYILKDSPAGMSISAAGLIEWYPGINQIGQHSVTVVVTRNGKEAPQVFAIDVAPEPFITQCSAVTVKSDTYIKANAVQGSRTIGIAKVGQRFLLDEQENGFSKIVIEDLAGWVPQSSLGESFGTACLTVISEGGSGYENPDLSSYPFLSSLYIGSKYFVVDHQDGWYKVEYHDAYDRKSYAWVQASFVQALGVNNAPKFVDKHVVLKATRDQLFVYTPILTRVSTQQKFALLRSPEGMQIDEESGAISWLPDVASKSLVEVEIRVLDGIHFDLQSIELSLEEKAQQCSIIETVGRTGVFDSAASSSVRQYISAGQQYVIVSMTQERVEIHFDDSTKWVELAQVQRMDSDHCTSTGARNVEVIHKESEFNEVPLGYASRGSSWVVTKALDSQFGIWFDGKLGWLNSRNVTSVFPKAVLGKFATILAGQAFTLYGLDSFSSNGQELKEYQWRINGLLVSKQAVYEVSELPAGEHVITLSVVDNNGQTHSSSRLIKVLQPGSPIPKFTSIPKVTAISGTLYHYQLQHSLNDQVSYELLKGPEGMVVSQSGLISWNVPGNWGSHQIEVAATSQAGTTLIQRYLLGVSDDNRPPIIHSNPALSAVVGYEYQYQAVASDTDGYMQLYLASAPSGMILDRFNKIRWIPQAEDMGTQSVVLVAYDGIETVQQAFTIEVEKGNDQDEDGIPDVADLCLETNSVEGLDRFGCSIEDLNNNKLTSKNNIPKTGQAQSLAPFDDGFYQQGRERSYVELQDGLISDQNSMLIWADLATEHRAQGLSWHSAVSYCENLNHAGIDSWRLPLEEELFFLLDRSDFNSGLLPAEFNSRGSSKYWSAELDTLLLGDDSTIQSATQIDLSTGLAYSRNNVKYAKGNALCVTGEVAHQPSYKQYEYGVYDQSNLLVWQKKARSSDSVVLSSGWHQAVQYCENLQEAGFDDWRLPNINELYSLAHDQSIYAVQFSELFNKWSDYSFWSSTKTDHNNNAYLIKKDGHSFIHVTYLPVGLRSADIPQRQGLVRCVRDWQRPKLKVDYNSVIRFGELLHIDASESEIYGFQPEISWRLTCKSGHLDCSTNISSEHNLIPDLGEWSLLVTLRKFGFKYDLQLPVTVIADPTNTPPTVEDLHIIKRISAQDVLGHSIALDVEDPDLISPTCPEPTVYCQARQRLRVEVVEMPKLVELGKQSATGNQFIPFESGDWLPTTFKYRALDLDRDVADEFKVRVYDGQNYSRIATIKLELRHLTLNELANLGPDIGLLSGSDYLLQPVLLAQGADYGDDLKFEFSSVATGKVYDTPSLMLTDVTADDTFQLNITDPQGNLATSSIQVVVARPLPSSLSLLPGEHYRFFAHKSTNQYGKPVFEQLEWYINEEPWRGVNAYSPFMNFAKPPGTYKVKIVLKDSLGNPDEYVSTVTVTDWPTDIGLSNLIFTEGEANFLPKLERFKNYRNNWVVDGKPVPLYNSRYKFDYPAGQYEGQLHITGELGYSKVYPVQITVQPKDNPLPENRVVAVHKHDSYTLSFSDEGVDPKYHRCEITRLSDGHIWAVNELHINNIVEKETYQLKATHFDGISATGLITIVPARAFPDVITLNRFETKKLTVHPEYDDAIFEQYQWLLDGIEVGTEPSFLFSKDSGDYSLELKIVDAKGQSKVYQVKITVLPENIPLPENRVVAVHKHDNYTLSFSDQGIDPKYHRFEITRLSDGRVWAVNELHLNNIVEKETYQLKATRFDGKSATGLITIILVKPFPDVITVDRFESKKLSVHPDHDGAIFKQYQWLLDGIEVGTEHSFLFSEDYGDYTLELKVVDEKEQSYTYRTTLRVRATIESCKPNRLLSDEKLEQSVPEENIDWIGATYHRVEDIEVSFNNARRQDKTVEAELHMPAQSVWDAWSAAEKVLYLINAERTARGIEAFYGVTAEFSEITQKFAQYSLENDLFSHYRTSDGATPHQRVIEHFPGWEEHSKYWGVREVLALSSKRFFSTADLSLDEQISAAAMLAVYDFIYADKFPYTGEAWGHRNAVLGTVDYPAGSLPQTRGLLGVGSIAGPFTPNGDKPQSVESIWTGVNLVNVAKAWPELSITRVDHSAATRCDKPIVPLEPVPQLIALEVAPQTLHLVPGMSEKLTITATYSSGHSEPVNQSVSMVELNRRVFSFKNGTVTAKSNGISSLTVLAGEVESNTIQIVVSEKTQDTKESEGFAGEHHELIADNASAEQFPVNLFAVFTGEVFDTNDQPLANAQVSFLGQDEFGSVKTDDNGRYSIAGMAGKSTLDISLPGYLRVQREIIALNKEWNSVDRVTLQPLDALVTLVDLTSDGPKVHKSNPVSDEFGVRSTSLVFEEVNQAKVVGPNGQTRTLDKIAVRATEYETPETMPGALPVESAFTYCAELDIAGVADNESVHFDQPVVMYVDNFLDFPVGELVPIGYYDRQEAKWKASENGVVVRLLDTNGDGEIDGVDYTGDEQPDDIDGDGSVADESKGIENYEAGKTYWRGRMFHFTPYDFNWSARSGGTPPTEVEVLTGDSSVVEENDQCAAVSSYIKPKTLELHEDISILGTGITLHYNSARTSDFHHIIKSNVSRLSLPDGVIRMHAVLEVAGNRFEQLFAPSVMQNVEFIWDGRDVRGVAVKGEVKARLKIGYEYASTYASAGNIAASGLRPDQVPPTWAQFGNESLGVTGRQNIIKWSESVISLFGSPKSEIANGWSISNHHLVDSHGNIYRGDGEIEKGSHASPTVSSGLSLSAVDGDDGYYGAPGRDISYAVTKYGYLYDINTRLNWQIKATEQTFSKSEAIEYCESLDFGGPWAGRWRLPSVKELLYTLDKSGREHEADAYTLNSYNNVWGANTIDEGQRKQALCVAGRGLNHDSWTIITDDMTPYNYAMLSDSLRLIGYNDYFQLYWQDTPDNISLKMTWREAINYCETLEHAGMTNWRLPTANELLMQGGTKNFLFKSPVGHNGDPDAIWRPYVEWRKPYWSSTPNVGAPELEAWAIEVTMGTGYHAYGQEEEQYHVRCVSPYQNSVVSPYIIENGKHVKTTDKLTGTLLSAFSYSETTGELTSIRDRFGNQVRLIRDEQGKVSQIVSPSGMTTSLDIDEHSNLRSVTYPDGTGYQLDYQGELLNHQIDPNGNVFERFFDAHGRITRSLDPEDGEWRFYSRLDEATQAKIYGYTTAENNRFEVKESANGGTETYYPDGSVESSMRSFKFYNNRLVPTSHQKVGGMEYLVHSKYDPIQKRNVPRSLVVRSPGGVESKTDITRNGDGHVVYFNVEHNDTQKVTMRYHVNSGKSTTTTRLGRETVLKLDTARQIPDYTEVVGFAPIHYSYDGFGRLMKISQGDRSTQYFYSGGYGLRSGLLEKIVGSNQPQVTLTRDNVGQVIRAVLSSSEQQQQATEFGYDNNGNLISITPDGQPEHQFAYNSINNVTSYTAPVAADAEQTVSSYVYDRDRRISEITFPSGENISYVYARGIDRLESISTPYGRYQLSYNEVGDVIRVNAPDGNTLNYHYDGLLYTGTNWTGDVTGSFSVNYSPGGDVGSVCVNDASCIAYGYDLDGMLTSAGNLTLNRALDKGGVITGTEHFDIQHHISHNQYGEIEEEHYTFGAQNLYQATYQFDDAGRITRKQQFLAGESQVETYLYDGLGRLSTAIKGDTTQVYRYGANGNRIGIDFTQGEQTTTKIATFDEQDRLTSFAQCRYQYDVNGALRQKTCGSTEHNYDYDIFGNLLQVEIKQDGQVSKQIDYDVDPQNRRVAKYVDGQHVAGYLYSDQLNPVAQLNANGDVVALFGYASKGHVPDYMLKGGREYRYITDQLGSPTMLVDAVSGEIAQRLDYDVYGEVTYDSNPGFQPFGFAGGLYDSDTGLVRFGARDYDPYAARWTAKDPIGFAGGDTNLYNYVSADPVNFIDPTGHILANLYGAAKDGGMELLFQLYVEGKPFACVDYKAVVVAAVGGLAFGGAAAAKAYKMWKAKKKGSKSGLREADNIANGPKLANQLTLESANSPFTKSGKLTDGAVKGSREIIPASSINNPAIPKGFSKYSTETFQSPSGNFQTHFYKNSKTGEVFYSKDYKVIFNSKSGG</sequence>
<dbReference type="RefSeq" id="WP_195879885.1">
    <property type="nucleotide sequence ID" value="NZ_CP045430.1"/>
</dbReference>
<gene>
    <name evidence="6" type="ORF">CWC22_020660</name>
</gene>
<organism evidence="6 7">
    <name type="scientific">Pseudoalteromonas rubra</name>
    <dbReference type="NCBI Taxonomy" id="43658"/>
    <lineage>
        <taxon>Bacteria</taxon>
        <taxon>Pseudomonadati</taxon>
        <taxon>Pseudomonadota</taxon>
        <taxon>Gammaproteobacteria</taxon>
        <taxon>Alteromonadales</taxon>
        <taxon>Pseudoalteromonadaceae</taxon>
        <taxon>Pseudoalteromonas</taxon>
    </lineage>
</organism>
<dbReference type="Gene3D" id="2.60.40.1080">
    <property type="match status" value="1"/>
</dbReference>
<feature type="domain" description="SH3b" evidence="5">
    <location>
        <begin position="729"/>
        <end position="790"/>
    </location>
</feature>
<dbReference type="GO" id="GO:0005509">
    <property type="term" value="F:calcium ion binding"/>
    <property type="evidence" value="ECO:0007669"/>
    <property type="project" value="InterPro"/>
</dbReference>
<reference evidence="6 7" key="1">
    <citation type="submission" date="2019-10" db="EMBL/GenBank/DDBJ databases">
        <title>Pseudoalteromonas rubra S4059.</title>
        <authorList>
            <person name="Paulsen S."/>
            <person name="Wang X."/>
        </authorList>
    </citation>
    <scope>NUCLEOTIDE SEQUENCE [LARGE SCALE GENOMIC DNA]</scope>
    <source>
        <strain evidence="6 7">S4059</strain>
    </source>
</reference>
<feature type="domain" description="SH3b" evidence="5">
    <location>
        <begin position="450"/>
        <end position="513"/>
    </location>
</feature>
<dbReference type="PANTHER" id="PTHR11219:SF69">
    <property type="entry name" value="TENEURIN-A"/>
    <property type="match status" value="1"/>
</dbReference>
<evidence type="ECO:0000256" key="4">
    <source>
        <dbReference type="SAM" id="SignalP"/>
    </source>
</evidence>
<dbReference type="InterPro" id="IPR003646">
    <property type="entry name" value="SH3-like_bac-type"/>
</dbReference>
<feature type="signal peptide" evidence="4">
    <location>
        <begin position="1"/>
        <end position="20"/>
    </location>
</feature>
<dbReference type="InterPro" id="IPR013783">
    <property type="entry name" value="Ig-like_fold"/>
</dbReference>
<dbReference type="Proteomes" id="UP000305729">
    <property type="component" value="Chromosome 2"/>
</dbReference>
<dbReference type="Pfam" id="PF05345">
    <property type="entry name" value="He_PIG"/>
    <property type="match status" value="1"/>
</dbReference>
<protein>
    <submittedName>
        <fullName evidence="6">DUF1566 domain-containing protein</fullName>
    </submittedName>
</protein>
<dbReference type="SUPFAM" id="SSF49313">
    <property type="entry name" value="Cadherin-like"/>
    <property type="match status" value="3"/>
</dbReference>
<dbReference type="Pfam" id="PF07603">
    <property type="entry name" value="Lcl_C"/>
    <property type="match status" value="3"/>
</dbReference>
<dbReference type="Pfam" id="PF08239">
    <property type="entry name" value="SH3_3"/>
    <property type="match status" value="1"/>
</dbReference>
<dbReference type="NCBIfam" id="TIGR03696">
    <property type="entry name" value="Rhs_assc_core"/>
    <property type="match status" value="1"/>
</dbReference>
<evidence type="ECO:0000313" key="7">
    <source>
        <dbReference type="Proteomes" id="UP000305729"/>
    </source>
</evidence>
<evidence type="ECO:0000256" key="2">
    <source>
        <dbReference type="ARBA" id="ARBA00022737"/>
    </source>
</evidence>
<feature type="domain" description="SH3b" evidence="5">
    <location>
        <begin position="20"/>
        <end position="145"/>
    </location>
</feature>
<feature type="domain" description="SH3b" evidence="5">
    <location>
        <begin position="667"/>
        <end position="727"/>
    </location>
</feature>
<dbReference type="InterPro" id="IPR035940">
    <property type="entry name" value="CAP_sf"/>
</dbReference>
<dbReference type="Gene3D" id="2.30.30.40">
    <property type="entry name" value="SH3 Domains"/>
    <property type="match status" value="5"/>
</dbReference>
<dbReference type="InterPro" id="IPR011460">
    <property type="entry name" value="Lcl_C"/>
</dbReference>
<feature type="chain" id="PRO_5031293644" evidence="4">
    <location>
        <begin position="21"/>
        <end position="4874"/>
    </location>
</feature>